<dbReference type="Proteomes" id="UP000606786">
    <property type="component" value="Unassembled WGS sequence"/>
</dbReference>
<proteinExistence type="predicted"/>
<evidence type="ECO:0000313" key="3">
    <source>
        <dbReference type="Proteomes" id="UP000606786"/>
    </source>
</evidence>
<organism evidence="2 3">
    <name type="scientific">Ceratitis capitata</name>
    <name type="common">Mediterranean fruit fly</name>
    <name type="synonym">Tephritis capitata</name>
    <dbReference type="NCBI Taxonomy" id="7213"/>
    <lineage>
        <taxon>Eukaryota</taxon>
        <taxon>Metazoa</taxon>
        <taxon>Ecdysozoa</taxon>
        <taxon>Arthropoda</taxon>
        <taxon>Hexapoda</taxon>
        <taxon>Insecta</taxon>
        <taxon>Pterygota</taxon>
        <taxon>Neoptera</taxon>
        <taxon>Endopterygota</taxon>
        <taxon>Diptera</taxon>
        <taxon>Brachycera</taxon>
        <taxon>Muscomorpha</taxon>
        <taxon>Tephritoidea</taxon>
        <taxon>Tephritidae</taxon>
        <taxon>Ceratitis</taxon>
        <taxon>Ceratitis</taxon>
    </lineage>
</organism>
<dbReference type="AlphaFoldDB" id="A0A811UDE0"/>
<dbReference type="EMBL" id="CAJHJT010000001">
    <property type="protein sequence ID" value="CAD6996056.1"/>
    <property type="molecule type" value="Genomic_DNA"/>
</dbReference>
<feature type="region of interest" description="Disordered" evidence="1">
    <location>
        <begin position="1"/>
        <end position="24"/>
    </location>
</feature>
<feature type="non-terminal residue" evidence="2">
    <location>
        <position position="1"/>
    </location>
</feature>
<gene>
    <name evidence="2" type="ORF">CCAP1982_LOCUS4763</name>
</gene>
<evidence type="ECO:0000256" key="1">
    <source>
        <dbReference type="SAM" id="MobiDB-lite"/>
    </source>
</evidence>
<comment type="caution">
    <text evidence="2">The sequence shown here is derived from an EMBL/GenBank/DDBJ whole genome shotgun (WGS) entry which is preliminary data.</text>
</comment>
<name>A0A811UDE0_CERCA</name>
<reference evidence="2" key="1">
    <citation type="submission" date="2020-11" db="EMBL/GenBank/DDBJ databases">
        <authorList>
            <person name="Whitehead M."/>
        </authorList>
    </citation>
    <scope>NUCLEOTIDE SEQUENCE</scope>
    <source>
        <strain evidence="2">EGII</strain>
    </source>
</reference>
<evidence type="ECO:0000313" key="2">
    <source>
        <dbReference type="EMBL" id="CAD6996056.1"/>
    </source>
</evidence>
<sequence>KVSLQEAKIPNKSRQASSLGRRMPSIRRNCFNSADHAYKAYQSSSAWEESHS</sequence>
<protein>
    <submittedName>
        <fullName evidence="2">(Mediterranean fruit fly) hypothetical protein</fullName>
    </submittedName>
</protein>
<keyword evidence="3" id="KW-1185">Reference proteome</keyword>
<accession>A0A811UDE0</accession>